<keyword evidence="1" id="KW-0732">Signal</keyword>
<keyword evidence="3" id="KW-1185">Reference proteome</keyword>
<evidence type="ECO:0000313" key="2">
    <source>
        <dbReference type="EMBL" id="KAF4375850.1"/>
    </source>
</evidence>
<name>A0A7J6G1D0_CANSA</name>
<comment type="caution">
    <text evidence="2">The sequence shown here is derived from an EMBL/GenBank/DDBJ whole genome shotgun (WGS) entry which is preliminary data.</text>
</comment>
<evidence type="ECO:0000256" key="1">
    <source>
        <dbReference type="SAM" id="SignalP"/>
    </source>
</evidence>
<accession>A0A7J6G1D0</accession>
<proteinExistence type="predicted"/>
<reference evidence="2 3" key="1">
    <citation type="journal article" date="2020" name="bioRxiv">
        <title>Sequence and annotation of 42 cannabis genomes reveals extensive copy number variation in cannabinoid synthesis and pathogen resistance genes.</title>
        <authorList>
            <person name="Mckernan K.J."/>
            <person name="Helbert Y."/>
            <person name="Kane L.T."/>
            <person name="Ebling H."/>
            <person name="Zhang L."/>
            <person name="Liu B."/>
            <person name="Eaton Z."/>
            <person name="Mclaughlin S."/>
            <person name="Kingan S."/>
            <person name="Baybayan P."/>
            <person name="Concepcion G."/>
            <person name="Jordan M."/>
            <person name="Riva A."/>
            <person name="Barbazuk W."/>
            <person name="Harkins T."/>
        </authorList>
    </citation>
    <scope>NUCLEOTIDE SEQUENCE [LARGE SCALE GENOMIC DNA]</scope>
    <source>
        <strain evidence="3">cv. Jamaican Lion 4</strain>
        <tissue evidence="2">Leaf</tissue>
    </source>
</reference>
<sequence length="76" mass="8613">MVMLWAGLGFSSMVTSKSPVSAPVVVNCLRLAFWEMGKERMIMARLTVSETNFEKEEDHDSLYVLDECVAYNAMVF</sequence>
<dbReference type="Proteomes" id="UP000583929">
    <property type="component" value="Unassembled WGS sequence"/>
</dbReference>
<organism evidence="2 3">
    <name type="scientific">Cannabis sativa</name>
    <name type="common">Hemp</name>
    <name type="synonym">Marijuana</name>
    <dbReference type="NCBI Taxonomy" id="3483"/>
    <lineage>
        <taxon>Eukaryota</taxon>
        <taxon>Viridiplantae</taxon>
        <taxon>Streptophyta</taxon>
        <taxon>Embryophyta</taxon>
        <taxon>Tracheophyta</taxon>
        <taxon>Spermatophyta</taxon>
        <taxon>Magnoliopsida</taxon>
        <taxon>eudicotyledons</taxon>
        <taxon>Gunneridae</taxon>
        <taxon>Pentapetalae</taxon>
        <taxon>rosids</taxon>
        <taxon>fabids</taxon>
        <taxon>Rosales</taxon>
        <taxon>Cannabaceae</taxon>
        <taxon>Cannabis</taxon>
    </lineage>
</organism>
<feature type="signal peptide" evidence="1">
    <location>
        <begin position="1"/>
        <end position="16"/>
    </location>
</feature>
<protein>
    <submittedName>
        <fullName evidence="2">Uncharacterized protein</fullName>
    </submittedName>
</protein>
<dbReference type="EMBL" id="JAATIQ010000159">
    <property type="protein sequence ID" value="KAF4375850.1"/>
    <property type="molecule type" value="Genomic_DNA"/>
</dbReference>
<dbReference type="AlphaFoldDB" id="A0A7J6G1D0"/>
<feature type="chain" id="PRO_5029801883" evidence="1">
    <location>
        <begin position="17"/>
        <end position="76"/>
    </location>
</feature>
<evidence type="ECO:0000313" key="3">
    <source>
        <dbReference type="Proteomes" id="UP000583929"/>
    </source>
</evidence>
<gene>
    <name evidence="2" type="ORF">G4B88_002197</name>
</gene>